<dbReference type="InterPro" id="IPR016181">
    <property type="entry name" value="Acyl_CoA_acyltransferase"/>
</dbReference>
<dbReference type="InterPro" id="IPR000182">
    <property type="entry name" value="GNAT_dom"/>
</dbReference>
<evidence type="ECO:0000313" key="4">
    <source>
        <dbReference type="Proteomes" id="UP000535838"/>
    </source>
</evidence>
<protein>
    <submittedName>
        <fullName evidence="3">GNAT family N-acetyltransferase</fullName>
    </submittedName>
</protein>
<proteinExistence type="predicted"/>
<dbReference type="PROSITE" id="PS51186">
    <property type="entry name" value="GNAT"/>
    <property type="match status" value="1"/>
</dbReference>
<sequence>MVIRQLTLEDVDAYWALRLRAIREHPESFGASYEEEKELSMDAVRARFPSSEDGFALGAFERNELVGMVGLSREKRRKLRHKAMIWGMYVSSEHQGRGIGRRLIAAVQDRARQMDGLEKLILYVVIGNAPAQKLYRSMGFESFGIERNALKLGDVTYDEDLMVYSL</sequence>
<keyword evidence="1 3" id="KW-0808">Transferase</keyword>
<dbReference type="GO" id="GO:0008080">
    <property type="term" value="F:N-acetyltransferase activity"/>
    <property type="evidence" value="ECO:0007669"/>
    <property type="project" value="InterPro"/>
</dbReference>
<dbReference type="CDD" id="cd04301">
    <property type="entry name" value="NAT_SF"/>
    <property type="match status" value="1"/>
</dbReference>
<dbReference type="EMBL" id="JACJVQ010000013">
    <property type="protein sequence ID" value="MBB6635269.1"/>
    <property type="molecule type" value="Genomic_DNA"/>
</dbReference>
<reference evidence="3 4" key="1">
    <citation type="submission" date="2020-08" db="EMBL/GenBank/DDBJ databases">
        <title>Cohnella phylogeny.</title>
        <authorList>
            <person name="Dunlap C."/>
        </authorList>
    </citation>
    <scope>NUCLEOTIDE SEQUENCE [LARGE SCALE GENOMIC DNA]</scope>
    <source>
        <strain evidence="3 4">DSM 25241</strain>
    </source>
</reference>
<organism evidence="3 4">
    <name type="scientific">Cohnella thailandensis</name>
    <dbReference type="NCBI Taxonomy" id="557557"/>
    <lineage>
        <taxon>Bacteria</taxon>
        <taxon>Bacillati</taxon>
        <taxon>Bacillota</taxon>
        <taxon>Bacilli</taxon>
        <taxon>Bacillales</taxon>
        <taxon>Paenibacillaceae</taxon>
        <taxon>Cohnella</taxon>
    </lineage>
</organism>
<keyword evidence="4" id="KW-1185">Reference proteome</keyword>
<dbReference type="Pfam" id="PF00583">
    <property type="entry name" value="Acetyltransf_1"/>
    <property type="match status" value="1"/>
</dbReference>
<dbReference type="Gene3D" id="3.40.630.30">
    <property type="match status" value="1"/>
</dbReference>
<evidence type="ECO:0000259" key="2">
    <source>
        <dbReference type="PROSITE" id="PS51186"/>
    </source>
</evidence>
<feature type="domain" description="N-acetyltransferase" evidence="2">
    <location>
        <begin position="1"/>
        <end position="166"/>
    </location>
</feature>
<evidence type="ECO:0000256" key="1">
    <source>
        <dbReference type="ARBA" id="ARBA00022679"/>
    </source>
</evidence>
<name>A0A841SWC8_9BACL</name>
<dbReference type="PANTHER" id="PTHR13947">
    <property type="entry name" value="GNAT FAMILY N-ACETYLTRANSFERASE"/>
    <property type="match status" value="1"/>
</dbReference>
<comment type="caution">
    <text evidence="3">The sequence shown here is derived from an EMBL/GenBank/DDBJ whole genome shotgun (WGS) entry which is preliminary data.</text>
</comment>
<accession>A0A841SWC8</accession>
<dbReference type="AlphaFoldDB" id="A0A841SWC8"/>
<gene>
    <name evidence="3" type="ORF">H7B67_14205</name>
</gene>
<evidence type="ECO:0000313" key="3">
    <source>
        <dbReference type="EMBL" id="MBB6635269.1"/>
    </source>
</evidence>
<dbReference type="Proteomes" id="UP000535838">
    <property type="component" value="Unassembled WGS sequence"/>
</dbReference>
<dbReference type="SUPFAM" id="SSF55729">
    <property type="entry name" value="Acyl-CoA N-acyltransferases (Nat)"/>
    <property type="match status" value="1"/>
</dbReference>
<dbReference type="PANTHER" id="PTHR13947:SF37">
    <property type="entry name" value="LD18367P"/>
    <property type="match status" value="1"/>
</dbReference>
<dbReference type="InterPro" id="IPR050769">
    <property type="entry name" value="NAT_camello-type"/>
</dbReference>